<reference evidence="2" key="1">
    <citation type="submission" date="2020-07" db="EMBL/GenBank/DDBJ databases">
        <title>Multicomponent nature underlies the extraordinary mechanical properties of spider dragline silk.</title>
        <authorList>
            <person name="Kono N."/>
            <person name="Nakamura H."/>
            <person name="Mori M."/>
            <person name="Yoshida Y."/>
            <person name="Ohtoshi R."/>
            <person name="Malay A.D."/>
            <person name="Moran D.A.P."/>
            <person name="Tomita M."/>
            <person name="Numata K."/>
            <person name="Arakawa K."/>
        </authorList>
    </citation>
    <scope>NUCLEOTIDE SEQUENCE</scope>
</reference>
<dbReference type="Gene3D" id="2.60.470.10">
    <property type="entry name" value="Acid-sensing ion channels like domains"/>
    <property type="match status" value="1"/>
</dbReference>
<comment type="caution">
    <text evidence="2">The sequence shown here is derived from an EMBL/GenBank/DDBJ whole genome shotgun (WGS) entry which is preliminary data.</text>
</comment>
<dbReference type="OrthoDB" id="6423828at2759"/>
<evidence type="ECO:0000313" key="3">
    <source>
        <dbReference type="Proteomes" id="UP000887116"/>
    </source>
</evidence>
<feature type="region of interest" description="Disordered" evidence="1">
    <location>
        <begin position="1"/>
        <end position="20"/>
    </location>
</feature>
<proteinExistence type="predicted"/>
<keyword evidence="3" id="KW-1185">Reference proteome</keyword>
<organism evidence="2 3">
    <name type="scientific">Trichonephila clavata</name>
    <name type="common">Joro spider</name>
    <name type="synonym">Nephila clavata</name>
    <dbReference type="NCBI Taxonomy" id="2740835"/>
    <lineage>
        <taxon>Eukaryota</taxon>
        <taxon>Metazoa</taxon>
        <taxon>Ecdysozoa</taxon>
        <taxon>Arthropoda</taxon>
        <taxon>Chelicerata</taxon>
        <taxon>Arachnida</taxon>
        <taxon>Araneae</taxon>
        <taxon>Araneomorphae</taxon>
        <taxon>Entelegynae</taxon>
        <taxon>Araneoidea</taxon>
        <taxon>Nephilidae</taxon>
        <taxon>Trichonephila</taxon>
    </lineage>
</organism>
<dbReference type="EMBL" id="BMAO01013547">
    <property type="protein sequence ID" value="GFQ89586.1"/>
    <property type="molecule type" value="Genomic_DNA"/>
</dbReference>
<gene>
    <name evidence="2" type="primary">AVEN_154027_1</name>
    <name evidence="2" type="ORF">TNCT_131611</name>
</gene>
<sequence>MTNSAKCGKLMPPEPTDEKVPAIAPEELPINMTNPRAEYRRMGSVYFHFVGYVQHGNVTFEPRQISVFNLQNLPANCYAFNTVWGNGSVTSTKEPQRKSIEISLMTSSKDNFYLSTPNVIQMAVHSPFMMVNPFIEGFSIRPCTTYKMQLHKIEKTLLPAPYSTNCTDYFTMWRARGGYGPLNQEVDKFCIF</sequence>
<dbReference type="Proteomes" id="UP000887116">
    <property type="component" value="Unassembled WGS sequence"/>
</dbReference>
<dbReference type="AlphaFoldDB" id="A0A8X6KZ50"/>
<evidence type="ECO:0000256" key="1">
    <source>
        <dbReference type="SAM" id="MobiDB-lite"/>
    </source>
</evidence>
<evidence type="ECO:0000313" key="2">
    <source>
        <dbReference type="EMBL" id="GFQ89586.1"/>
    </source>
</evidence>
<accession>A0A8X6KZ50</accession>
<name>A0A8X6KZ50_TRICU</name>
<protein>
    <submittedName>
        <fullName evidence="2">Uncharacterized protein</fullName>
    </submittedName>
</protein>